<organism evidence="3 4">
    <name type="scientific">Gossypium barbadense</name>
    <name type="common">Sea Island cotton</name>
    <name type="synonym">Hibiscus barbadensis</name>
    <dbReference type="NCBI Taxonomy" id="3634"/>
    <lineage>
        <taxon>Eukaryota</taxon>
        <taxon>Viridiplantae</taxon>
        <taxon>Streptophyta</taxon>
        <taxon>Embryophyta</taxon>
        <taxon>Tracheophyta</taxon>
        <taxon>Spermatophyta</taxon>
        <taxon>Magnoliopsida</taxon>
        <taxon>eudicotyledons</taxon>
        <taxon>Gunneridae</taxon>
        <taxon>Pentapetalae</taxon>
        <taxon>rosids</taxon>
        <taxon>malvids</taxon>
        <taxon>Malvales</taxon>
        <taxon>Malvaceae</taxon>
        <taxon>Malvoideae</taxon>
        <taxon>Gossypium</taxon>
    </lineage>
</organism>
<dbReference type="AlphaFoldDB" id="A0A2P5Y572"/>
<reference evidence="3 4" key="1">
    <citation type="submission" date="2015-01" db="EMBL/GenBank/DDBJ databases">
        <title>Genome of allotetraploid Gossypium barbadense reveals genomic plasticity and fiber elongation in cotton evolution.</title>
        <authorList>
            <person name="Chen X."/>
            <person name="Liu X."/>
            <person name="Zhao B."/>
            <person name="Zheng H."/>
            <person name="Hu Y."/>
            <person name="Lu G."/>
            <person name="Yang C."/>
            <person name="Chen J."/>
            <person name="Shan C."/>
            <person name="Zhang L."/>
            <person name="Zhou Y."/>
            <person name="Wang L."/>
            <person name="Guo W."/>
            <person name="Bai Y."/>
            <person name="Ruan J."/>
            <person name="Shangguan X."/>
            <person name="Mao Y."/>
            <person name="Jiang J."/>
            <person name="Zhu Y."/>
            <person name="Lei J."/>
            <person name="Kang H."/>
            <person name="Chen S."/>
            <person name="He X."/>
            <person name="Wang R."/>
            <person name="Wang Y."/>
            <person name="Chen J."/>
            <person name="Wang L."/>
            <person name="Yu S."/>
            <person name="Wang B."/>
            <person name="Wei J."/>
            <person name="Song S."/>
            <person name="Lu X."/>
            <person name="Gao Z."/>
            <person name="Gu W."/>
            <person name="Deng X."/>
            <person name="Ma D."/>
            <person name="Wang S."/>
            <person name="Liang W."/>
            <person name="Fang L."/>
            <person name="Cai C."/>
            <person name="Zhu X."/>
            <person name="Zhou B."/>
            <person name="Zhang Y."/>
            <person name="Chen Z."/>
            <person name="Xu S."/>
            <person name="Zhu R."/>
            <person name="Wang S."/>
            <person name="Zhang T."/>
            <person name="Zhao G."/>
        </authorList>
    </citation>
    <scope>NUCLEOTIDE SEQUENCE [LARGE SCALE GENOMIC DNA]</scope>
    <source>
        <strain evidence="4">cv. Xinhai21</strain>
        <tissue evidence="3">Leaf</tissue>
    </source>
</reference>
<feature type="signal peptide" evidence="2">
    <location>
        <begin position="1"/>
        <end position="25"/>
    </location>
</feature>
<evidence type="ECO:0000313" key="4">
    <source>
        <dbReference type="Proteomes" id="UP000239757"/>
    </source>
</evidence>
<evidence type="ECO:0000256" key="2">
    <source>
        <dbReference type="SAM" id="SignalP"/>
    </source>
</evidence>
<feature type="chain" id="PRO_5015108513" evidence="2">
    <location>
        <begin position="26"/>
        <end position="248"/>
    </location>
</feature>
<name>A0A2P5Y572_GOSBA</name>
<evidence type="ECO:0000256" key="1">
    <source>
        <dbReference type="SAM" id="MobiDB-lite"/>
    </source>
</evidence>
<accession>A0A2P5Y572</accession>
<evidence type="ECO:0000313" key="3">
    <source>
        <dbReference type="EMBL" id="PPS10745.1"/>
    </source>
</evidence>
<protein>
    <submittedName>
        <fullName evidence="3">Uncharacterized protein</fullName>
    </submittedName>
</protein>
<keyword evidence="2" id="KW-0732">Signal</keyword>
<feature type="region of interest" description="Disordered" evidence="1">
    <location>
        <begin position="209"/>
        <end position="228"/>
    </location>
</feature>
<gene>
    <name evidence="3" type="ORF">GOBAR_AA09896</name>
</gene>
<dbReference type="Proteomes" id="UP000239757">
    <property type="component" value="Unassembled WGS sequence"/>
</dbReference>
<sequence length="248" mass="27072">MTMWGPHSSCPAWPVGFLLRPIVSGLTRVALGTRAPQRPYLPPGVRWRRGGVRLFFRPVCVTSLLSDHNRGWGGGYCYAMLVLGDLMIRSAYNRDLEKYARSRAGGGSVLPKVTLRARVRGWSDTRRGETIAAGKSRSSPLGVRSLRSRRANKEKRHRRLDRRARLSSKVRCCGIELWSRGSGAPFTPEPGGFVGLRFGYDCPKTPVSAGWAGPRQSSEGSGSDHAGVDACTDHGADGALVTVMTFMT</sequence>
<proteinExistence type="predicted"/>
<dbReference type="EMBL" id="KZ663683">
    <property type="protein sequence ID" value="PPS10745.1"/>
    <property type="molecule type" value="Genomic_DNA"/>
</dbReference>